<dbReference type="PANTHER" id="PTHR30137:SF8">
    <property type="entry name" value="BLR5498 PROTEIN"/>
    <property type="match status" value="1"/>
</dbReference>
<dbReference type="InterPro" id="IPR050766">
    <property type="entry name" value="Bact_Lucif_Oxidored"/>
</dbReference>
<dbReference type="RefSeq" id="WP_070017560.1">
    <property type="nucleotide sequence ID" value="NZ_LJGW01000271.1"/>
</dbReference>
<accession>A0A1E7L3K5</accession>
<evidence type="ECO:0000259" key="3">
    <source>
        <dbReference type="Pfam" id="PF00296"/>
    </source>
</evidence>
<dbReference type="InterPro" id="IPR036661">
    <property type="entry name" value="Luciferase-like_sf"/>
</dbReference>
<dbReference type="Gene3D" id="3.20.20.30">
    <property type="entry name" value="Luciferase-like domain"/>
    <property type="match status" value="1"/>
</dbReference>
<name>A0A1E7L3K5_9ACTN</name>
<sequence>MKCFHFSEMPYPYVPPEAEAEHRGLKYFIPNRHYDPVRGYELYQRYLDEYELADELGLDLMVNEHHQSASTLHVSATLSAASVLARTRHGRVLVLGTPLPHRESPVRVAEEVAYLDAISAGRINCGFVRGVQGETYPSNQNPVHNMEMFFEAHDLIKEAWTRRDLFSWEGRFYHYRYVSVWPRPYQQPHPPIWVSGTTRRLVEWTARHGYTLCNLLGTYEDTAKSFRLYRQTAVEAGLPEPSPDNFAYLAFCHVAPTEEQARESGRKLLWYLKQGKLRLGAANPPGYSSTAAAVASLRGKLGEVRKYSFERLVDEGIMLVGTPDTVTRQIQRLYERTGVGNLILMNQAGEMTSNEVRDSLCLFAREVLPAVAPIGRSWQDEDTAWRVDNDTHPVETVLASALS</sequence>
<evidence type="ECO:0000313" key="4">
    <source>
        <dbReference type="EMBL" id="OEV10770.1"/>
    </source>
</evidence>
<reference evidence="4 5" key="1">
    <citation type="journal article" date="2016" name="Front. Microbiol.">
        <title>Comparative Genomics Analysis of Streptomyces Species Reveals Their Adaptation to the Marine Environment and Their Diversity at the Genomic Level.</title>
        <authorList>
            <person name="Tian X."/>
            <person name="Zhang Z."/>
            <person name="Yang T."/>
            <person name="Chen M."/>
            <person name="Li J."/>
            <person name="Chen F."/>
            <person name="Yang J."/>
            <person name="Li W."/>
            <person name="Zhang B."/>
            <person name="Zhang Z."/>
            <person name="Wu J."/>
            <person name="Zhang C."/>
            <person name="Long L."/>
            <person name="Xiao J."/>
        </authorList>
    </citation>
    <scope>NUCLEOTIDE SEQUENCE [LARGE SCALE GENOMIC DNA]</scope>
    <source>
        <strain evidence="4 5">SCSIO 10429</strain>
    </source>
</reference>
<evidence type="ECO:0000313" key="5">
    <source>
        <dbReference type="Proteomes" id="UP000176005"/>
    </source>
</evidence>
<dbReference type="GO" id="GO:0004497">
    <property type="term" value="F:monooxygenase activity"/>
    <property type="evidence" value="ECO:0007669"/>
    <property type="project" value="UniProtKB-KW"/>
</dbReference>
<dbReference type="EMBL" id="LJGW01000271">
    <property type="protein sequence ID" value="OEV10770.1"/>
    <property type="molecule type" value="Genomic_DNA"/>
</dbReference>
<evidence type="ECO:0000256" key="1">
    <source>
        <dbReference type="ARBA" id="ARBA00023002"/>
    </source>
</evidence>
<comment type="caution">
    <text evidence="4">The sequence shown here is derived from an EMBL/GenBank/DDBJ whole genome shotgun (WGS) entry which is preliminary data.</text>
</comment>
<evidence type="ECO:0000256" key="2">
    <source>
        <dbReference type="ARBA" id="ARBA00023033"/>
    </source>
</evidence>
<gene>
    <name evidence="4" type="ORF">AN218_15995</name>
</gene>
<dbReference type="InterPro" id="IPR011251">
    <property type="entry name" value="Luciferase-like_dom"/>
</dbReference>
<dbReference type="AlphaFoldDB" id="A0A1E7L3K5"/>
<proteinExistence type="predicted"/>
<feature type="domain" description="Luciferase-like" evidence="3">
    <location>
        <begin position="27"/>
        <end position="339"/>
    </location>
</feature>
<dbReference type="Proteomes" id="UP000176005">
    <property type="component" value="Unassembled WGS sequence"/>
</dbReference>
<dbReference type="Pfam" id="PF00296">
    <property type="entry name" value="Bac_luciferase"/>
    <property type="match status" value="1"/>
</dbReference>
<dbReference type="GO" id="GO:0016705">
    <property type="term" value="F:oxidoreductase activity, acting on paired donors, with incorporation or reduction of molecular oxygen"/>
    <property type="evidence" value="ECO:0007669"/>
    <property type="project" value="InterPro"/>
</dbReference>
<dbReference type="SUPFAM" id="SSF51679">
    <property type="entry name" value="Bacterial luciferase-like"/>
    <property type="match status" value="1"/>
</dbReference>
<dbReference type="PATRIC" id="fig|518642.10.peg.3356"/>
<protein>
    <recommendedName>
        <fullName evidence="3">Luciferase-like domain-containing protein</fullName>
    </recommendedName>
</protein>
<keyword evidence="5" id="KW-1185">Reference proteome</keyword>
<dbReference type="GO" id="GO:0005829">
    <property type="term" value="C:cytosol"/>
    <property type="evidence" value="ECO:0007669"/>
    <property type="project" value="TreeGrafter"/>
</dbReference>
<dbReference type="PANTHER" id="PTHR30137">
    <property type="entry name" value="LUCIFERASE-LIKE MONOOXYGENASE"/>
    <property type="match status" value="1"/>
</dbReference>
<keyword evidence="1" id="KW-0560">Oxidoreductase</keyword>
<keyword evidence="2" id="KW-0503">Monooxygenase</keyword>
<organism evidence="4 5">
    <name type="scientific">Streptomyces nanshensis</name>
    <dbReference type="NCBI Taxonomy" id="518642"/>
    <lineage>
        <taxon>Bacteria</taxon>
        <taxon>Bacillati</taxon>
        <taxon>Actinomycetota</taxon>
        <taxon>Actinomycetes</taxon>
        <taxon>Kitasatosporales</taxon>
        <taxon>Streptomycetaceae</taxon>
        <taxon>Streptomyces</taxon>
    </lineage>
</organism>